<name>A0A0E9PV28_ANGAN</name>
<proteinExistence type="predicted"/>
<evidence type="ECO:0000313" key="1">
    <source>
        <dbReference type="EMBL" id="JAH07935.1"/>
    </source>
</evidence>
<dbReference type="EMBL" id="GBXM01100642">
    <property type="protein sequence ID" value="JAH07935.1"/>
    <property type="molecule type" value="Transcribed_RNA"/>
</dbReference>
<dbReference type="AlphaFoldDB" id="A0A0E9PV28"/>
<reference evidence="1" key="1">
    <citation type="submission" date="2014-11" db="EMBL/GenBank/DDBJ databases">
        <authorList>
            <person name="Amaro Gonzalez C."/>
        </authorList>
    </citation>
    <scope>NUCLEOTIDE SEQUENCE</scope>
</reference>
<sequence length="28" mass="3439">MSPHIYSLVKQCHCHKLLWSYFKCIFLL</sequence>
<organism evidence="1">
    <name type="scientific">Anguilla anguilla</name>
    <name type="common">European freshwater eel</name>
    <name type="synonym">Muraena anguilla</name>
    <dbReference type="NCBI Taxonomy" id="7936"/>
    <lineage>
        <taxon>Eukaryota</taxon>
        <taxon>Metazoa</taxon>
        <taxon>Chordata</taxon>
        <taxon>Craniata</taxon>
        <taxon>Vertebrata</taxon>
        <taxon>Euteleostomi</taxon>
        <taxon>Actinopterygii</taxon>
        <taxon>Neopterygii</taxon>
        <taxon>Teleostei</taxon>
        <taxon>Anguilliformes</taxon>
        <taxon>Anguillidae</taxon>
        <taxon>Anguilla</taxon>
    </lineage>
</organism>
<accession>A0A0E9PV28</accession>
<protein>
    <submittedName>
        <fullName evidence="1">Uncharacterized protein</fullName>
    </submittedName>
</protein>
<reference evidence="1" key="2">
    <citation type="journal article" date="2015" name="Fish Shellfish Immunol.">
        <title>Early steps in the European eel (Anguilla anguilla)-Vibrio vulnificus interaction in the gills: Role of the RtxA13 toxin.</title>
        <authorList>
            <person name="Callol A."/>
            <person name="Pajuelo D."/>
            <person name="Ebbesson L."/>
            <person name="Teles M."/>
            <person name="MacKenzie S."/>
            <person name="Amaro C."/>
        </authorList>
    </citation>
    <scope>NUCLEOTIDE SEQUENCE</scope>
</reference>